<feature type="region of interest" description="Disordered" evidence="1">
    <location>
        <begin position="277"/>
        <end position="304"/>
    </location>
</feature>
<evidence type="ECO:0000313" key="4">
    <source>
        <dbReference type="Proteomes" id="UP000053411"/>
    </source>
</evidence>
<dbReference type="EMBL" id="KN848063">
    <property type="protein sequence ID" value="KIY03000.1"/>
    <property type="molecule type" value="Genomic_DNA"/>
</dbReference>
<dbReference type="VEuPathDB" id="FungiDB:Z520_01466"/>
<dbReference type="SMART" id="SM00355">
    <property type="entry name" value="ZnF_C2H2"/>
    <property type="match status" value="3"/>
</dbReference>
<feature type="domain" description="C2H2-type" evidence="2">
    <location>
        <begin position="380"/>
        <end position="409"/>
    </location>
</feature>
<proteinExistence type="predicted"/>
<dbReference type="GeneID" id="27707212"/>
<accession>A0A0D2KHT4</accession>
<feature type="region of interest" description="Disordered" evidence="1">
    <location>
        <begin position="601"/>
        <end position="643"/>
    </location>
</feature>
<dbReference type="Pfam" id="PF20233">
    <property type="entry name" value="DUF6590"/>
    <property type="match status" value="1"/>
</dbReference>
<dbReference type="STRING" id="1442371.A0A0D2KHT4"/>
<feature type="compositionally biased region" description="Polar residues" evidence="1">
    <location>
        <begin position="144"/>
        <end position="156"/>
    </location>
</feature>
<organism evidence="3 4">
    <name type="scientific">Fonsecaea multimorphosa CBS 102226</name>
    <dbReference type="NCBI Taxonomy" id="1442371"/>
    <lineage>
        <taxon>Eukaryota</taxon>
        <taxon>Fungi</taxon>
        <taxon>Dikarya</taxon>
        <taxon>Ascomycota</taxon>
        <taxon>Pezizomycotina</taxon>
        <taxon>Eurotiomycetes</taxon>
        <taxon>Chaetothyriomycetidae</taxon>
        <taxon>Chaetothyriales</taxon>
        <taxon>Herpotrichiellaceae</taxon>
        <taxon>Fonsecaea</taxon>
    </lineage>
</organism>
<name>A0A0D2KHT4_9EURO</name>
<dbReference type="InterPro" id="IPR046497">
    <property type="entry name" value="DUF6590"/>
</dbReference>
<gene>
    <name evidence="3" type="ORF">Z520_01466</name>
</gene>
<dbReference type="RefSeq" id="XP_016637122.1">
    <property type="nucleotide sequence ID" value="XM_016771983.1"/>
</dbReference>
<evidence type="ECO:0000313" key="3">
    <source>
        <dbReference type="EMBL" id="KIY03000.1"/>
    </source>
</evidence>
<feature type="domain" description="C2H2-type" evidence="2">
    <location>
        <begin position="415"/>
        <end position="440"/>
    </location>
</feature>
<keyword evidence="4" id="KW-1185">Reference proteome</keyword>
<feature type="compositionally biased region" description="Basic residues" evidence="1">
    <location>
        <begin position="122"/>
        <end position="137"/>
    </location>
</feature>
<feature type="region of interest" description="Disordered" evidence="1">
    <location>
        <begin position="122"/>
        <end position="169"/>
    </location>
</feature>
<dbReference type="AlphaFoldDB" id="A0A0D2KHT4"/>
<dbReference type="PANTHER" id="PTHR35391">
    <property type="entry name" value="C2H2-TYPE DOMAIN-CONTAINING PROTEIN-RELATED"/>
    <property type="match status" value="1"/>
</dbReference>
<feature type="compositionally biased region" description="Polar residues" evidence="1">
    <location>
        <begin position="603"/>
        <end position="617"/>
    </location>
</feature>
<dbReference type="Proteomes" id="UP000053411">
    <property type="component" value="Unassembled WGS sequence"/>
</dbReference>
<dbReference type="InterPro" id="IPR013087">
    <property type="entry name" value="Znf_C2H2_type"/>
</dbReference>
<protein>
    <recommendedName>
        <fullName evidence="2">C2H2-type domain-containing protein</fullName>
    </recommendedName>
</protein>
<feature type="domain" description="C2H2-type" evidence="2">
    <location>
        <begin position="466"/>
        <end position="492"/>
    </location>
</feature>
<evidence type="ECO:0000259" key="2">
    <source>
        <dbReference type="SMART" id="SM00355"/>
    </source>
</evidence>
<evidence type="ECO:0000256" key="1">
    <source>
        <dbReference type="SAM" id="MobiDB-lite"/>
    </source>
</evidence>
<sequence>MTDTEPESTAVAPNISILTQRCERLLEKCLDISLLMAREWAENKLADFRLWASGIGAGTADTGKMSLGARLSQKPNLLNIFAGLLRMLQHFIEECQILSLTLDGDELGQHLRWTVREFHHRGSNRVQRGRPSRKHLVPGRAASRSISPWSDQSSLDSDPAGLDHSGNGRLAQAMGSVESILDQLNNLGFAVRRTGHQLRLQKADSRFDASEHSALENFLTFRVLAQPSMNPSDTLKAFDDRDQLTSVQLRLINANLKRRNRFLYAQRHSRKLAEPYRVEQTPNSFPPARKDLSVTTAQKPPADDSAATKLEAATEALNANHLGQFSQISSTTSRIRYPHPPNISSDVKFFKCPCCCQTLDRVFSTGNRWRMHLAEDICPYTCIYDECPMPEATFATRQAWMDHLTGAEHLDNRCWRCLICTDGVRYGDSSHLSEHIQQSHSDSIAINQIPMVLEASTQILPATAPLSCPLCRPIHGAGTKTPRSNLKHIAEHIHDFALLSLPWAPDAPAGDPDAMSKARKKVASWLGLHENSMFRFGTTPLDHNSTIDEASLYFTREQYFAENRDIRTTSCTGSTDTDRDLKALDSTSLLEFPEGDLEHVDNLESNFSNPASLSVADSHQLRDTDPNAAEPASGEPQPYSASIDPTPDQEISDFNNRFSARPPAFYQPGRVFAIIWHTPADESQRNDMTSPRHMYLEGNVSFGQNWERIYASVRRLVVVKPVLDYCVCIPVNTYDGQGLSKFEHSLEDVDAHSNIYMDDTEPCWLPDEPRSTKMPIAVETAGPQEQLSPYSRLCYSQPLKVHYNIKAISIGQVTKESLPYVLQYFRKANTLNSP</sequence>
<dbReference type="OrthoDB" id="5365701at2759"/>
<reference evidence="3 4" key="1">
    <citation type="submission" date="2015-01" db="EMBL/GenBank/DDBJ databases">
        <title>The Genome Sequence of Fonsecaea multimorphosa CBS 102226.</title>
        <authorList>
            <consortium name="The Broad Institute Genomics Platform"/>
            <person name="Cuomo C."/>
            <person name="de Hoog S."/>
            <person name="Gorbushina A."/>
            <person name="Stielow B."/>
            <person name="Teixiera M."/>
            <person name="Abouelleil A."/>
            <person name="Chapman S.B."/>
            <person name="Priest M."/>
            <person name="Young S.K."/>
            <person name="Wortman J."/>
            <person name="Nusbaum C."/>
            <person name="Birren B."/>
        </authorList>
    </citation>
    <scope>NUCLEOTIDE SEQUENCE [LARGE SCALE GENOMIC DNA]</scope>
    <source>
        <strain evidence="3 4">CBS 102226</strain>
    </source>
</reference>
<dbReference type="PANTHER" id="PTHR35391:SF7">
    <property type="entry name" value="C2H2-TYPE DOMAIN-CONTAINING PROTEIN"/>
    <property type="match status" value="1"/>
</dbReference>